<dbReference type="PANTHER" id="PTHR23150">
    <property type="entry name" value="SULFATASE MODIFYING FACTOR 1, 2"/>
    <property type="match status" value="1"/>
</dbReference>
<sequence length="201" mass="22314">VSNLFGEDDEKPVHTVTVSSFFMDKTEVTQAEFRQIMGRNPSNFNGCDDCPVEQVTWYDASAYATKVGKRLPTETEWEYAARGGKKGQVYTYSGGNDLDAVGWYDDNSGDKTHPVAQKEPNKLGLYDMSGNVYEWCSDWFGDYSSSPQTDPQGSNSGAYRVLRGGGWLSFGFNCRVTNRGGNVPDLRSSSFGFRLVLSQDL</sequence>
<dbReference type="EMBL" id="UINC01093174">
    <property type="protein sequence ID" value="SVC47378.1"/>
    <property type="molecule type" value="Genomic_DNA"/>
</dbReference>
<dbReference type="SUPFAM" id="SSF56436">
    <property type="entry name" value="C-type lectin-like"/>
    <property type="match status" value="1"/>
</dbReference>
<dbReference type="InterPro" id="IPR051043">
    <property type="entry name" value="Sulfatase_Mod_Factor_Kinase"/>
</dbReference>
<dbReference type="Gene3D" id="3.90.1580.10">
    <property type="entry name" value="paralog of FGE (formylglycine-generating enzyme)"/>
    <property type="match status" value="1"/>
</dbReference>
<dbReference type="InterPro" id="IPR005532">
    <property type="entry name" value="SUMF_dom"/>
</dbReference>
<proteinExistence type="predicted"/>
<dbReference type="PANTHER" id="PTHR23150:SF19">
    <property type="entry name" value="FORMYLGLYCINE-GENERATING ENZYME"/>
    <property type="match status" value="1"/>
</dbReference>
<accession>A0A382MFT3</accession>
<dbReference type="InterPro" id="IPR016187">
    <property type="entry name" value="CTDL_fold"/>
</dbReference>
<evidence type="ECO:0000259" key="1">
    <source>
        <dbReference type="Pfam" id="PF03781"/>
    </source>
</evidence>
<feature type="non-terminal residue" evidence="2">
    <location>
        <position position="1"/>
    </location>
</feature>
<organism evidence="2">
    <name type="scientific">marine metagenome</name>
    <dbReference type="NCBI Taxonomy" id="408172"/>
    <lineage>
        <taxon>unclassified sequences</taxon>
        <taxon>metagenomes</taxon>
        <taxon>ecological metagenomes</taxon>
    </lineage>
</organism>
<feature type="domain" description="Sulfatase-modifying factor enzyme-like" evidence="1">
    <location>
        <begin position="6"/>
        <end position="196"/>
    </location>
</feature>
<dbReference type="Pfam" id="PF03781">
    <property type="entry name" value="FGE-sulfatase"/>
    <property type="match status" value="1"/>
</dbReference>
<dbReference type="GO" id="GO:0120147">
    <property type="term" value="F:formylglycine-generating oxidase activity"/>
    <property type="evidence" value="ECO:0007669"/>
    <property type="project" value="TreeGrafter"/>
</dbReference>
<protein>
    <recommendedName>
        <fullName evidence="1">Sulfatase-modifying factor enzyme-like domain-containing protein</fullName>
    </recommendedName>
</protein>
<dbReference type="InterPro" id="IPR042095">
    <property type="entry name" value="SUMF_sf"/>
</dbReference>
<reference evidence="2" key="1">
    <citation type="submission" date="2018-05" db="EMBL/GenBank/DDBJ databases">
        <authorList>
            <person name="Lanie J.A."/>
            <person name="Ng W.-L."/>
            <person name="Kazmierczak K.M."/>
            <person name="Andrzejewski T.M."/>
            <person name="Davidsen T.M."/>
            <person name="Wayne K.J."/>
            <person name="Tettelin H."/>
            <person name="Glass J.I."/>
            <person name="Rusch D."/>
            <person name="Podicherti R."/>
            <person name="Tsui H.-C.T."/>
            <person name="Winkler M.E."/>
        </authorList>
    </citation>
    <scope>NUCLEOTIDE SEQUENCE</scope>
</reference>
<name>A0A382MFT3_9ZZZZ</name>
<evidence type="ECO:0000313" key="2">
    <source>
        <dbReference type="EMBL" id="SVC47378.1"/>
    </source>
</evidence>
<gene>
    <name evidence="2" type="ORF">METZ01_LOCUS300232</name>
</gene>
<dbReference type="AlphaFoldDB" id="A0A382MFT3"/>